<dbReference type="AlphaFoldDB" id="A0ABD0V311"/>
<protein>
    <submittedName>
        <fullName evidence="1">Uncharacterized protein</fullName>
    </submittedName>
</protein>
<dbReference type="Proteomes" id="UP001552299">
    <property type="component" value="Unassembled WGS sequence"/>
</dbReference>
<comment type="caution">
    <text evidence="1">The sequence shown here is derived from an EMBL/GenBank/DDBJ whole genome shotgun (WGS) entry which is preliminary data.</text>
</comment>
<sequence length="69" mass="8404">MKNACLKHYLSNEEKRKMVNIELAKFFDYLEDFGDQKSLCERLQFKLKEITRCEILLEINLSPLMIWKY</sequence>
<gene>
    <name evidence="1" type="ORF">M5K25_011424</name>
</gene>
<evidence type="ECO:0000313" key="2">
    <source>
        <dbReference type="Proteomes" id="UP001552299"/>
    </source>
</evidence>
<organism evidence="1 2">
    <name type="scientific">Dendrobium thyrsiflorum</name>
    <name type="common">Pinecone-like raceme dendrobium</name>
    <name type="synonym">Orchid</name>
    <dbReference type="NCBI Taxonomy" id="117978"/>
    <lineage>
        <taxon>Eukaryota</taxon>
        <taxon>Viridiplantae</taxon>
        <taxon>Streptophyta</taxon>
        <taxon>Embryophyta</taxon>
        <taxon>Tracheophyta</taxon>
        <taxon>Spermatophyta</taxon>
        <taxon>Magnoliopsida</taxon>
        <taxon>Liliopsida</taxon>
        <taxon>Asparagales</taxon>
        <taxon>Orchidaceae</taxon>
        <taxon>Epidendroideae</taxon>
        <taxon>Malaxideae</taxon>
        <taxon>Dendrobiinae</taxon>
        <taxon>Dendrobium</taxon>
    </lineage>
</organism>
<name>A0ABD0V311_DENTH</name>
<accession>A0ABD0V311</accession>
<reference evidence="1 2" key="1">
    <citation type="journal article" date="2024" name="Plant Biotechnol. J.">
        <title>Dendrobium thyrsiflorum genome and its molecular insights into genes involved in important horticultural traits.</title>
        <authorList>
            <person name="Chen B."/>
            <person name="Wang J.Y."/>
            <person name="Zheng P.J."/>
            <person name="Li K.L."/>
            <person name="Liang Y.M."/>
            <person name="Chen X.F."/>
            <person name="Zhang C."/>
            <person name="Zhao X."/>
            <person name="He X."/>
            <person name="Zhang G.Q."/>
            <person name="Liu Z.J."/>
            <person name="Xu Q."/>
        </authorList>
    </citation>
    <scope>NUCLEOTIDE SEQUENCE [LARGE SCALE GENOMIC DNA]</scope>
    <source>
        <strain evidence="1">GZMU011</strain>
    </source>
</reference>
<evidence type="ECO:0000313" key="1">
    <source>
        <dbReference type="EMBL" id="KAL0919336.1"/>
    </source>
</evidence>
<proteinExistence type="predicted"/>
<keyword evidence="2" id="KW-1185">Reference proteome</keyword>
<dbReference type="EMBL" id="JANQDX010000009">
    <property type="protein sequence ID" value="KAL0919336.1"/>
    <property type="molecule type" value="Genomic_DNA"/>
</dbReference>